<comment type="caution">
    <text evidence="1">The sequence shown here is derived from an EMBL/GenBank/DDBJ whole genome shotgun (WGS) entry which is preliminary data.</text>
</comment>
<evidence type="ECO:0000313" key="2">
    <source>
        <dbReference type="Proteomes" id="UP000798951"/>
    </source>
</evidence>
<protein>
    <submittedName>
        <fullName evidence="1">Uncharacterized protein</fullName>
    </submittedName>
</protein>
<dbReference type="Proteomes" id="UP000798951">
    <property type="component" value="Unassembled WGS sequence"/>
</dbReference>
<accession>A0ABQ6YHQ0</accession>
<evidence type="ECO:0000313" key="1">
    <source>
        <dbReference type="EMBL" id="KAF0845295.1"/>
    </source>
</evidence>
<dbReference type="RefSeq" id="WP_067986518.1">
    <property type="nucleotide sequence ID" value="NZ_VMSD01000008.1"/>
</dbReference>
<dbReference type="EMBL" id="VMSD01000008">
    <property type="protein sequence ID" value="KAF0845295.1"/>
    <property type="molecule type" value="Genomic_DNA"/>
</dbReference>
<keyword evidence="2" id="KW-1185">Reference proteome</keyword>
<organism evidence="1 2">
    <name type="scientific">Nocardia caishijiensis</name>
    <dbReference type="NCBI Taxonomy" id="184756"/>
    <lineage>
        <taxon>Bacteria</taxon>
        <taxon>Bacillati</taxon>
        <taxon>Actinomycetota</taxon>
        <taxon>Actinomycetes</taxon>
        <taxon>Mycobacteriales</taxon>
        <taxon>Nocardiaceae</taxon>
        <taxon>Nocardia</taxon>
    </lineage>
</organism>
<proteinExistence type="predicted"/>
<reference evidence="1 2" key="1">
    <citation type="submission" date="2019-07" db="EMBL/GenBank/DDBJ databases">
        <title>Genomic Encyclopedia of Type Strains, Phase IV (KMG-IV): sequencing the most valuable type-strain genomes for metagenomic binning, comparative biology and taxonomic classification.</title>
        <authorList>
            <person name="Goeker M."/>
        </authorList>
    </citation>
    <scope>NUCLEOTIDE SEQUENCE [LARGE SCALE GENOMIC DNA]</scope>
    <source>
        <strain evidence="1 2">DSM 44831</strain>
    </source>
</reference>
<gene>
    <name evidence="1" type="ORF">FNL39_108103</name>
</gene>
<sequence>MSGRKQIYVDESEWNRLQAQARELGRVNRDLPGLLDRVREQTEHTARRAVAEMTQRQAGFEAAVATLSAEMRDSEMRSDQRLRTTSNDIMNRLREQDTQLRAESAQALRAHRTAFERALAEENAERRAQFDAIDAALTGVREDNARAAALTTSSLADADVLRTQVLAYPHERFCPGRLASLDADRADLVAAIDSGAPPGYLLGSARALVRQMSELRSQLAVLDAQWRACRYAAERGLVQLQQVVEGNATIDTAATFGVESPLAPDVDHWSEGRLAQLDDEVAELLAKVRDDAAPLSIEELDAVVETVIPELDQRLDATVEAAVVAVRASQMRANLAELIADTLDNDHQYQVMSEADAGYVDADQRRAFLARTINVTTGNEVVIEIIPNADVTRAPLVEIHSFDGEAAEEERLARIDSIHDSVHERTGIDLRSTTVAAEPDLSRRDVAALVKNPMSRSLD</sequence>
<name>A0ABQ6YHQ0_9NOCA</name>